<keyword evidence="2" id="KW-0418">Kinase</keyword>
<evidence type="ECO:0000256" key="2">
    <source>
        <dbReference type="ARBA" id="ARBA00022777"/>
    </source>
</evidence>
<accession>A0A919SQJ3</accession>
<dbReference type="RefSeq" id="WP_212992621.1">
    <property type="nucleotide sequence ID" value="NZ_BAABEA010000001.1"/>
</dbReference>
<dbReference type="EMBL" id="BOQL01000058">
    <property type="protein sequence ID" value="GIM75754.1"/>
    <property type="molecule type" value="Genomic_DNA"/>
</dbReference>
<dbReference type="PANTHER" id="PTHR24421">
    <property type="entry name" value="NITRATE/NITRITE SENSOR PROTEIN NARX-RELATED"/>
    <property type="match status" value="1"/>
</dbReference>
<evidence type="ECO:0000256" key="1">
    <source>
        <dbReference type="ARBA" id="ARBA00022679"/>
    </source>
</evidence>
<feature type="transmembrane region" description="Helical" evidence="4">
    <location>
        <begin position="99"/>
        <end position="132"/>
    </location>
</feature>
<gene>
    <name evidence="6" type="ORF">Aau02nite_67530</name>
</gene>
<dbReference type="SUPFAM" id="SSF55874">
    <property type="entry name" value="ATPase domain of HSP90 chaperone/DNA topoisomerase II/histidine kinase"/>
    <property type="match status" value="1"/>
</dbReference>
<dbReference type="GO" id="GO:0016020">
    <property type="term" value="C:membrane"/>
    <property type="evidence" value="ECO:0007669"/>
    <property type="project" value="InterPro"/>
</dbReference>
<keyword evidence="1" id="KW-0808">Transferase</keyword>
<dbReference type="AlphaFoldDB" id="A0A919SQJ3"/>
<proteinExistence type="predicted"/>
<keyword evidence="4" id="KW-0472">Membrane</keyword>
<feature type="domain" description="Signal transduction histidine kinase subgroup 3 dimerisation and phosphoacceptor" evidence="5">
    <location>
        <begin position="184"/>
        <end position="250"/>
    </location>
</feature>
<feature type="transmembrane region" description="Helical" evidence="4">
    <location>
        <begin position="39"/>
        <end position="61"/>
    </location>
</feature>
<organism evidence="6 7">
    <name type="scientific">Actinoplanes auranticolor</name>
    <dbReference type="NCBI Taxonomy" id="47988"/>
    <lineage>
        <taxon>Bacteria</taxon>
        <taxon>Bacillati</taxon>
        <taxon>Actinomycetota</taxon>
        <taxon>Actinomycetes</taxon>
        <taxon>Micromonosporales</taxon>
        <taxon>Micromonosporaceae</taxon>
        <taxon>Actinoplanes</taxon>
    </lineage>
</organism>
<reference evidence="6" key="1">
    <citation type="submission" date="2021-03" db="EMBL/GenBank/DDBJ databases">
        <title>Whole genome shotgun sequence of Actinoplanes auranticolor NBRC 12245.</title>
        <authorList>
            <person name="Komaki H."/>
            <person name="Tamura T."/>
        </authorList>
    </citation>
    <scope>NUCLEOTIDE SEQUENCE</scope>
    <source>
        <strain evidence="6">NBRC 12245</strain>
    </source>
</reference>
<name>A0A919SQJ3_9ACTN</name>
<dbReference type="GO" id="GO:0046983">
    <property type="term" value="F:protein dimerization activity"/>
    <property type="evidence" value="ECO:0007669"/>
    <property type="project" value="InterPro"/>
</dbReference>
<evidence type="ECO:0000313" key="6">
    <source>
        <dbReference type="EMBL" id="GIM75754.1"/>
    </source>
</evidence>
<feature type="transmembrane region" description="Helical" evidence="4">
    <location>
        <begin position="141"/>
        <end position="163"/>
    </location>
</feature>
<dbReference type="Gene3D" id="3.30.565.10">
    <property type="entry name" value="Histidine kinase-like ATPase, C-terminal domain"/>
    <property type="match status" value="1"/>
</dbReference>
<evidence type="ECO:0000256" key="3">
    <source>
        <dbReference type="ARBA" id="ARBA00023012"/>
    </source>
</evidence>
<sequence>MHRQMRRARVVTLVVLAANGSMALFLPSIGLWREPGTVRIVLGAAGILLFSVAQGFVLHALVTPWLSARSRRAALLGFAAASVASVPLVGPAGGTWPSWAWLGACIIGVLPVITGKWTAAALSAVTAAVAVLTTPGSARDALIITVGVGAGIAAINALQLWFWELLVQAEQGRAAQSRLAAGEERLRFARDMHDSLGHHLSVIALKAELAERLAPVDPPRAAREAAEVRGLAMSALTELREVVHGHRQVDLREQLTAIEQVLQSSGVRCTVQAPAGELPAPIAGPLAAVLREASTNVLRHSRAAWCTIDLVRVGPEFMMTVVNDGAGDAGPDRHSQGLHGLAERLAESGGVLRTRAADGRFTVEAVVRSAP</sequence>
<dbReference type="Proteomes" id="UP000681340">
    <property type="component" value="Unassembled WGS sequence"/>
</dbReference>
<evidence type="ECO:0000256" key="4">
    <source>
        <dbReference type="SAM" id="Phobius"/>
    </source>
</evidence>
<keyword evidence="7" id="KW-1185">Reference proteome</keyword>
<dbReference type="InterPro" id="IPR011712">
    <property type="entry name" value="Sig_transdc_His_kin_sub3_dim/P"/>
</dbReference>
<dbReference type="PANTHER" id="PTHR24421:SF63">
    <property type="entry name" value="SENSOR HISTIDINE KINASE DESK"/>
    <property type="match status" value="1"/>
</dbReference>
<protein>
    <recommendedName>
        <fullName evidence="5">Signal transduction histidine kinase subgroup 3 dimerisation and phosphoacceptor domain-containing protein</fullName>
    </recommendedName>
</protein>
<evidence type="ECO:0000313" key="7">
    <source>
        <dbReference type="Proteomes" id="UP000681340"/>
    </source>
</evidence>
<dbReference type="GO" id="GO:0000155">
    <property type="term" value="F:phosphorelay sensor kinase activity"/>
    <property type="evidence" value="ECO:0007669"/>
    <property type="project" value="InterPro"/>
</dbReference>
<dbReference type="InterPro" id="IPR036890">
    <property type="entry name" value="HATPase_C_sf"/>
</dbReference>
<dbReference type="CDD" id="cd16917">
    <property type="entry name" value="HATPase_UhpB-NarQ-NarX-like"/>
    <property type="match status" value="1"/>
</dbReference>
<evidence type="ECO:0000259" key="5">
    <source>
        <dbReference type="Pfam" id="PF07730"/>
    </source>
</evidence>
<dbReference type="Gene3D" id="1.20.5.1930">
    <property type="match status" value="1"/>
</dbReference>
<keyword evidence="4" id="KW-1133">Transmembrane helix</keyword>
<keyword evidence="4" id="KW-0812">Transmembrane</keyword>
<comment type="caution">
    <text evidence="6">The sequence shown here is derived from an EMBL/GenBank/DDBJ whole genome shotgun (WGS) entry which is preliminary data.</text>
</comment>
<dbReference type="InterPro" id="IPR050482">
    <property type="entry name" value="Sensor_HK_TwoCompSys"/>
</dbReference>
<dbReference type="Pfam" id="PF07730">
    <property type="entry name" value="HisKA_3"/>
    <property type="match status" value="1"/>
</dbReference>
<keyword evidence="3" id="KW-0902">Two-component regulatory system</keyword>
<feature type="transmembrane region" description="Helical" evidence="4">
    <location>
        <begin position="73"/>
        <end position="93"/>
    </location>
</feature>